<gene>
    <name evidence="6" type="ORF">AVJ23_10545</name>
</gene>
<evidence type="ECO:0000313" key="7">
    <source>
        <dbReference type="Proteomes" id="UP000054396"/>
    </source>
</evidence>
<evidence type="ECO:0000256" key="2">
    <source>
        <dbReference type="ARBA" id="ARBA00022448"/>
    </source>
</evidence>
<dbReference type="Pfam" id="PF00005">
    <property type="entry name" value="ABC_tran"/>
    <property type="match status" value="1"/>
</dbReference>
<dbReference type="InterPro" id="IPR047641">
    <property type="entry name" value="ABC_transpr_MalK/UgpC-like"/>
</dbReference>
<dbReference type="PROSITE" id="PS00211">
    <property type="entry name" value="ABC_TRANSPORTER_1"/>
    <property type="match status" value="1"/>
</dbReference>
<keyword evidence="7" id="KW-1185">Reference proteome</keyword>
<protein>
    <submittedName>
        <fullName evidence="6">Sugar ABC transporter ATP-binding protein</fullName>
    </submittedName>
</protein>
<feature type="domain" description="ABC transporter" evidence="5">
    <location>
        <begin position="4"/>
        <end position="234"/>
    </location>
</feature>
<dbReference type="PANTHER" id="PTHR43875:SF1">
    <property type="entry name" value="OSMOPROTECTIVE COMPOUNDS UPTAKE ATP-BINDING PROTEIN GGTA"/>
    <property type="match status" value="1"/>
</dbReference>
<dbReference type="GO" id="GO:0140359">
    <property type="term" value="F:ABC-type transporter activity"/>
    <property type="evidence" value="ECO:0007669"/>
    <property type="project" value="InterPro"/>
</dbReference>
<name>A0A0W7WJR5_9RHOB</name>
<dbReference type="GO" id="GO:0008643">
    <property type="term" value="P:carbohydrate transport"/>
    <property type="evidence" value="ECO:0007669"/>
    <property type="project" value="InterPro"/>
</dbReference>
<dbReference type="InterPro" id="IPR003439">
    <property type="entry name" value="ABC_transporter-like_ATP-bd"/>
</dbReference>
<keyword evidence="4 6" id="KW-0067">ATP-binding</keyword>
<dbReference type="GO" id="GO:0055052">
    <property type="term" value="C:ATP-binding cassette (ABC) transporter complex, substrate-binding subunit-containing"/>
    <property type="evidence" value="ECO:0007669"/>
    <property type="project" value="TreeGrafter"/>
</dbReference>
<dbReference type="FunFam" id="3.40.50.300:FF:000042">
    <property type="entry name" value="Maltose/maltodextrin ABC transporter, ATP-binding protein"/>
    <property type="match status" value="1"/>
</dbReference>
<dbReference type="InterPro" id="IPR027417">
    <property type="entry name" value="P-loop_NTPase"/>
</dbReference>
<proteinExistence type="inferred from homology"/>
<dbReference type="Proteomes" id="UP000054396">
    <property type="component" value="Unassembled WGS sequence"/>
</dbReference>
<dbReference type="InterPro" id="IPR008995">
    <property type="entry name" value="Mo/tungstate-bd_C_term_dom"/>
</dbReference>
<evidence type="ECO:0000259" key="5">
    <source>
        <dbReference type="PROSITE" id="PS50893"/>
    </source>
</evidence>
<dbReference type="OrthoDB" id="8188565at2"/>
<reference evidence="6 7" key="1">
    <citation type="submission" date="2015-12" db="EMBL/GenBank/DDBJ databases">
        <authorList>
            <person name="Shamseldin A."/>
            <person name="Moawad H."/>
            <person name="Abd El-Rahim W.M."/>
            <person name="Sadowsky M.J."/>
        </authorList>
    </citation>
    <scope>NUCLEOTIDE SEQUENCE [LARGE SCALE GENOMIC DNA]</scope>
    <source>
        <strain evidence="6 7">SJ5A-1</strain>
    </source>
</reference>
<accession>A0A0W7WJR5</accession>
<dbReference type="CDD" id="cd03301">
    <property type="entry name" value="ABC_MalK_N"/>
    <property type="match status" value="1"/>
</dbReference>
<dbReference type="STRING" id="1685382.AVJ23_10545"/>
<dbReference type="GO" id="GO:0016887">
    <property type="term" value="F:ATP hydrolysis activity"/>
    <property type="evidence" value="ECO:0007669"/>
    <property type="project" value="InterPro"/>
</dbReference>
<dbReference type="AlphaFoldDB" id="A0A0W7WJR5"/>
<dbReference type="Gene3D" id="2.40.50.100">
    <property type="match status" value="1"/>
</dbReference>
<evidence type="ECO:0000256" key="4">
    <source>
        <dbReference type="ARBA" id="ARBA00022840"/>
    </source>
</evidence>
<dbReference type="SUPFAM" id="SSF50331">
    <property type="entry name" value="MOP-like"/>
    <property type="match status" value="1"/>
</dbReference>
<organism evidence="6 7">
    <name type="scientific">Pseudoponticoccus marisrubri</name>
    <dbReference type="NCBI Taxonomy" id="1685382"/>
    <lineage>
        <taxon>Bacteria</taxon>
        <taxon>Pseudomonadati</taxon>
        <taxon>Pseudomonadota</taxon>
        <taxon>Alphaproteobacteria</taxon>
        <taxon>Rhodobacterales</taxon>
        <taxon>Roseobacteraceae</taxon>
        <taxon>Pseudoponticoccus</taxon>
    </lineage>
</organism>
<dbReference type="EMBL" id="LPXO01000005">
    <property type="protein sequence ID" value="KUF10867.1"/>
    <property type="molecule type" value="Genomic_DNA"/>
</dbReference>
<keyword evidence="2" id="KW-0813">Transport</keyword>
<dbReference type="InterPro" id="IPR013611">
    <property type="entry name" value="Transp-assoc_OB_typ2"/>
</dbReference>
<dbReference type="Pfam" id="PF08402">
    <property type="entry name" value="TOBE_2"/>
    <property type="match status" value="1"/>
</dbReference>
<dbReference type="InterPro" id="IPR015855">
    <property type="entry name" value="ABC_transpr_MalK-like"/>
</dbReference>
<dbReference type="Gene3D" id="2.40.50.140">
    <property type="entry name" value="Nucleic acid-binding proteins"/>
    <property type="match status" value="1"/>
</dbReference>
<dbReference type="Gene3D" id="3.40.50.300">
    <property type="entry name" value="P-loop containing nucleotide triphosphate hydrolases"/>
    <property type="match status" value="1"/>
</dbReference>
<keyword evidence="3" id="KW-0547">Nucleotide-binding</keyword>
<evidence type="ECO:0000256" key="1">
    <source>
        <dbReference type="ARBA" id="ARBA00005417"/>
    </source>
</evidence>
<dbReference type="InterPro" id="IPR003593">
    <property type="entry name" value="AAA+_ATPase"/>
</dbReference>
<dbReference type="PROSITE" id="PS50893">
    <property type="entry name" value="ABC_TRANSPORTER_2"/>
    <property type="match status" value="1"/>
</dbReference>
<comment type="similarity">
    <text evidence="1">Belongs to the ABC transporter superfamily.</text>
</comment>
<evidence type="ECO:0000256" key="3">
    <source>
        <dbReference type="ARBA" id="ARBA00022741"/>
    </source>
</evidence>
<dbReference type="PANTHER" id="PTHR43875">
    <property type="entry name" value="MALTODEXTRIN IMPORT ATP-BINDING PROTEIN MSMX"/>
    <property type="match status" value="1"/>
</dbReference>
<dbReference type="SUPFAM" id="SSF52540">
    <property type="entry name" value="P-loop containing nucleoside triphosphate hydrolases"/>
    <property type="match status" value="1"/>
</dbReference>
<dbReference type="GO" id="GO:0005524">
    <property type="term" value="F:ATP binding"/>
    <property type="evidence" value="ECO:0007669"/>
    <property type="project" value="UniProtKB-KW"/>
</dbReference>
<evidence type="ECO:0000313" key="6">
    <source>
        <dbReference type="EMBL" id="KUF10867.1"/>
    </source>
</evidence>
<sequence length="369" mass="39935">MANVIFKDVHKSFGSFVALEKLDLDIRDGEFVALLGPSGCGKSTTLRMLAGLDFPTSGEISIGGRVVNDLAPGKRDIAMVFQSYALYPHMTVGENIGYPLKKRGIKGAARAEAVQKAADLLQLGALLDRKPKQLSGGQQQRVALGRALVREPQVFLLDEPLSNLDAKLRSYMRAELIELHRRLGKTMVYVTHDQLEAMTMASRIAVMHGGHVQQFDTPDAIYNRPANRFVAGFIGTPPMNQVEGTVEGGDFVIAGHRVPIDRTAYSADLHDGPAVLGVRPEAISIGSGEGLPATVRLAENTGHETIVTLELPDKRRISARVEAARRLDVGQPVALRLDPAAIHLFEATENGARLNLDDTPASVIPMRST</sequence>
<dbReference type="InterPro" id="IPR012340">
    <property type="entry name" value="NA-bd_OB-fold"/>
</dbReference>
<dbReference type="InterPro" id="IPR017871">
    <property type="entry name" value="ABC_transporter-like_CS"/>
</dbReference>
<comment type="caution">
    <text evidence="6">The sequence shown here is derived from an EMBL/GenBank/DDBJ whole genome shotgun (WGS) entry which is preliminary data.</text>
</comment>
<dbReference type="SMART" id="SM00382">
    <property type="entry name" value="AAA"/>
    <property type="match status" value="1"/>
</dbReference>